<gene>
    <name evidence="5" type="ORF">DESAMIL20_1348</name>
</gene>
<dbReference type="PRINTS" id="PR00778">
    <property type="entry name" value="HTHARSR"/>
</dbReference>
<keyword evidence="6" id="KW-1185">Reference proteome</keyword>
<evidence type="ECO:0000313" key="6">
    <source>
        <dbReference type="Proteomes" id="UP000194141"/>
    </source>
</evidence>
<evidence type="ECO:0000256" key="1">
    <source>
        <dbReference type="ARBA" id="ARBA00023015"/>
    </source>
</evidence>
<dbReference type="InterPro" id="IPR036390">
    <property type="entry name" value="WH_DNA-bd_sf"/>
</dbReference>
<feature type="domain" description="HTH arsR-type" evidence="4">
    <location>
        <begin position="1"/>
        <end position="90"/>
    </location>
</feature>
<dbReference type="EMBL" id="MDSU01000018">
    <property type="protein sequence ID" value="OSS41795.1"/>
    <property type="molecule type" value="Genomic_DNA"/>
</dbReference>
<dbReference type="Pfam" id="PF01022">
    <property type="entry name" value="HTH_5"/>
    <property type="match status" value="1"/>
</dbReference>
<dbReference type="PROSITE" id="PS50987">
    <property type="entry name" value="HTH_ARSR_2"/>
    <property type="match status" value="1"/>
</dbReference>
<dbReference type="InterPro" id="IPR001845">
    <property type="entry name" value="HTH_ArsR_DNA-bd_dom"/>
</dbReference>
<dbReference type="RefSeq" id="WP_086034022.1">
    <property type="nucleotide sequence ID" value="NZ_MDSU01000018.1"/>
</dbReference>
<dbReference type="GO" id="GO:0003677">
    <property type="term" value="F:DNA binding"/>
    <property type="evidence" value="ECO:0007669"/>
    <property type="project" value="UniProtKB-KW"/>
</dbReference>
<dbReference type="Gene3D" id="1.10.10.10">
    <property type="entry name" value="Winged helix-like DNA-binding domain superfamily/Winged helix DNA-binding domain"/>
    <property type="match status" value="1"/>
</dbReference>
<accession>A0A1X4XW95</accession>
<dbReference type="STRING" id="1562698.DESAMIL20_1348"/>
<dbReference type="InterPro" id="IPR036388">
    <property type="entry name" value="WH-like_DNA-bd_sf"/>
</dbReference>
<dbReference type="InterPro" id="IPR011991">
    <property type="entry name" value="ArsR-like_HTH"/>
</dbReference>
<dbReference type="CDD" id="cd00090">
    <property type="entry name" value="HTH_ARSR"/>
    <property type="match status" value="1"/>
</dbReference>
<protein>
    <submittedName>
        <fullName evidence="5">Arsenical resistance operon repressor</fullName>
    </submittedName>
</protein>
<sequence length="114" mass="13356">MLDEFVNNIKALSDPNRIRILNLLLQRQLCVCEIMQILDINQPNASNHLNILKLNGFIKIVKKGRWSYYFINPKKEDLIDDILKLIKYIQDDETILSDNQKLKNLSKDLCKIGE</sequence>
<dbReference type="SMART" id="SM00418">
    <property type="entry name" value="HTH_ARSR"/>
    <property type="match status" value="1"/>
</dbReference>
<comment type="caution">
    <text evidence="5">The sequence shown here is derived from an EMBL/GenBank/DDBJ whole genome shotgun (WGS) entry which is preliminary data.</text>
</comment>
<dbReference type="AlphaFoldDB" id="A0A1X4XW95"/>
<dbReference type="PANTHER" id="PTHR33154:SF18">
    <property type="entry name" value="ARSENICAL RESISTANCE OPERON REPRESSOR"/>
    <property type="match status" value="1"/>
</dbReference>
<name>A0A1X4XW95_9BACT</name>
<keyword evidence="3" id="KW-0804">Transcription</keyword>
<keyword evidence="2" id="KW-0238">DNA-binding</keyword>
<evidence type="ECO:0000259" key="4">
    <source>
        <dbReference type="PROSITE" id="PS50987"/>
    </source>
</evidence>
<dbReference type="SUPFAM" id="SSF46785">
    <property type="entry name" value="Winged helix' DNA-binding domain"/>
    <property type="match status" value="1"/>
</dbReference>
<dbReference type="GO" id="GO:0003700">
    <property type="term" value="F:DNA-binding transcription factor activity"/>
    <property type="evidence" value="ECO:0007669"/>
    <property type="project" value="InterPro"/>
</dbReference>
<evidence type="ECO:0000256" key="2">
    <source>
        <dbReference type="ARBA" id="ARBA00023125"/>
    </source>
</evidence>
<dbReference type="OrthoDB" id="9800238at2"/>
<dbReference type="NCBIfam" id="NF033788">
    <property type="entry name" value="HTH_metalloreg"/>
    <property type="match status" value="1"/>
</dbReference>
<reference evidence="5 6" key="1">
    <citation type="journal article" date="2017" name="Front. Microbiol.">
        <title>Genome Sequence of Desulfurella amilsii Strain TR1 and Comparative Genomics of Desulfurellaceae Family.</title>
        <authorList>
            <person name="Florentino A.P."/>
            <person name="Stams A.J."/>
            <person name="Sanchez-Andrea I."/>
        </authorList>
    </citation>
    <scope>NUCLEOTIDE SEQUENCE [LARGE SCALE GENOMIC DNA]</scope>
    <source>
        <strain evidence="5 6">TR1</strain>
    </source>
</reference>
<proteinExistence type="predicted"/>
<keyword evidence="1" id="KW-0805">Transcription regulation</keyword>
<dbReference type="Proteomes" id="UP000194141">
    <property type="component" value="Unassembled WGS sequence"/>
</dbReference>
<evidence type="ECO:0000256" key="3">
    <source>
        <dbReference type="ARBA" id="ARBA00023163"/>
    </source>
</evidence>
<evidence type="ECO:0000313" key="5">
    <source>
        <dbReference type="EMBL" id="OSS41795.1"/>
    </source>
</evidence>
<dbReference type="InterPro" id="IPR051081">
    <property type="entry name" value="HTH_MetalResp_TranReg"/>
</dbReference>
<organism evidence="5 6">
    <name type="scientific">Desulfurella amilsii</name>
    <dbReference type="NCBI Taxonomy" id="1562698"/>
    <lineage>
        <taxon>Bacteria</taxon>
        <taxon>Pseudomonadati</taxon>
        <taxon>Campylobacterota</taxon>
        <taxon>Desulfurellia</taxon>
        <taxon>Desulfurellales</taxon>
        <taxon>Desulfurellaceae</taxon>
        <taxon>Desulfurella</taxon>
    </lineage>
</organism>
<dbReference type="PANTHER" id="PTHR33154">
    <property type="entry name" value="TRANSCRIPTIONAL REGULATOR, ARSR FAMILY"/>
    <property type="match status" value="1"/>
</dbReference>